<protein>
    <recommendedName>
        <fullName evidence="4">HTH luxR-type domain-containing protein</fullName>
    </recommendedName>
</protein>
<dbReference type="SMART" id="SM00421">
    <property type="entry name" value="HTH_LUXR"/>
    <property type="match status" value="1"/>
</dbReference>
<sequence length="64" mass="7343">MLNLDDVSDVISSLSSRQQEVLTLIKQGMTNKEIASELYISENTVKYHIKKIYEVLNVNSRTEL</sequence>
<comment type="caution">
    <text evidence="5">The sequence shown here is derived from an EMBL/GenBank/DDBJ whole genome shotgun (WGS) entry which is preliminary data.</text>
</comment>
<dbReference type="PANTHER" id="PTHR44688">
    <property type="entry name" value="DNA-BINDING TRANSCRIPTIONAL ACTIVATOR DEVR_DOSR"/>
    <property type="match status" value="1"/>
</dbReference>
<keyword evidence="6" id="KW-1185">Reference proteome</keyword>
<dbReference type="SUPFAM" id="SSF46894">
    <property type="entry name" value="C-terminal effector domain of the bipartite response regulators"/>
    <property type="match status" value="1"/>
</dbReference>
<evidence type="ECO:0000256" key="3">
    <source>
        <dbReference type="ARBA" id="ARBA00023163"/>
    </source>
</evidence>
<dbReference type="EMBL" id="LQNU01000035">
    <property type="protein sequence ID" value="KZE83851.1"/>
    <property type="molecule type" value="Genomic_DNA"/>
</dbReference>
<evidence type="ECO:0000256" key="1">
    <source>
        <dbReference type="ARBA" id="ARBA00023015"/>
    </source>
</evidence>
<dbReference type="Gene3D" id="1.10.10.10">
    <property type="entry name" value="Winged helix-like DNA-binding domain superfamily/Winged helix DNA-binding domain"/>
    <property type="match status" value="1"/>
</dbReference>
<dbReference type="Pfam" id="PF00196">
    <property type="entry name" value="GerE"/>
    <property type="match status" value="1"/>
</dbReference>
<evidence type="ECO:0000259" key="4">
    <source>
        <dbReference type="PROSITE" id="PS50043"/>
    </source>
</evidence>
<dbReference type="Proteomes" id="UP000076630">
    <property type="component" value="Unassembled WGS sequence"/>
</dbReference>
<keyword evidence="2" id="KW-0238">DNA-binding</keyword>
<organism evidence="5 6">
    <name type="scientific">Myroides marinus</name>
    <dbReference type="NCBI Taxonomy" id="703342"/>
    <lineage>
        <taxon>Bacteria</taxon>
        <taxon>Pseudomonadati</taxon>
        <taxon>Bacteroidota</taxon>
        <taxon>Flavobacteriia</taxon>
        <taxon>Flavobacteriales</taxon>
        <taxon>Flavobacteriaceae</taxon>
        <taxon>Myroides</taxon>
    </lineage>
</organism>
<name>A0A161UBP9_9FLAO</name>
<dbReference type="GO" id="GO:0003677">
    <property type="term" value="F:DNA binding"/>
    <property type="evidence" value="ECO:0007669"/>
    <property type="project" value="UniProtKB-KW"/>
</dbReference>
<gene>
    <name evidence="5" type="ORF">AV926_03985</name>
</gene>
<dbReference type="CDD" id="cd06170">
    <property type="entry name" value="LuxR_C_like"/>
    <property type="match status" value="1"/>
</dbReference>
<keyword evidence="3" id="KW-0804">Transcription</keyword>
<keyword evidence="1" id="KW-0805">Transcription regulation</keyword>
<dbReference type="AlphaFoldDB" id="A0A161UBP9"/>
<evidence type="ECO:0000313" key="5">
    <source>
        <dbReference type="EMBL" id="KZE83851.1"/>
    </source>
</evidence>
<evidence type="ECO:0000313" key="6">
    <source>
        <dbReference type="Proteomes" id="UP000076630"/>
    </source>
</evidence>
<dbReference type="InterPro" id="IPR036388">
    <property type="entry name" value="WH-like_DNA-bd_sf"/>
</dbReference>
<accession>A0A161UBP9</accession>
<dbReference type="GO" id="GO:0006355">
    <property type="term" value="P:regulation of DNA-templated transcription"/>
    <property type="evidence" value="ECO:0007669"/>
    <property type="project" value="InterPro"/>
</dbReference>
<dbReference type="PROSITE" id="PS50043">
    <property type="entry name" value="HTH_LUXR_2"/>
    <property type="match status" value="1"/>
</dbReference>
<evidence type="ECO:0000256" key="2">
    <source>
        <dbReference type="ARBA" id="ARBA00023125"/>
    </source>
</evidence>
<proteinExistence type="predicted"/>
<dbReference type="InterPro" id="IPR000792">
    <property type="entry name" value="Tscrpt_reg_LuxR_C"/>
</dbReference>
<dbReference type="PANTHER" id="PTHR44688:SF16">
    <property type="entry name" value="DNA-BINDING TRANSCRIPTIONAL ACTIVATOR DEVR_DOSR"/>
    <property type="match status" value="1"/>
</dbReference>
<dbReference type="InterPro" id="IPR016032">
    <property type="entry name" value="Sig_transdc_resp-reg_C-effctor"/>
</dbReference>
<feature type="domain" description="HTH luxR-type" evidence="4">
    <location>
        <begin position="7"/>
        <end position="64"/>
    </location>
</feature>
<dbReference type="PRINTS" id="PR00038">
    <property type="entry name" value="HTHLUXR"/>
</dbReference>
<reference evidence="5 6" key="1">
    <citation type="submission" date="2016-01" db="EMBL/GenBank/DDBJ databases">
        <title>Whole genome sequencing of Myroides marinus L41.</title>
        <authorList>
            <person name="Hong K.W."/>
        </authorList>
    </citation>
    <scope>NUCLEOTIDE SEQUENCE [LARGE SCALE GENOMIC DNA]</scope>
    <source>
        <strain evidence="5 6">L41</strain>
    </source>
</reference>